<accession>A0ABZ0KUP5</accession>
<reference evidence="1 2" key="1">
    <citation type="submission" date="2023-01" db="EMBL/GenBank/DDBJ databases">
        <title>Sporosarcina sp. nov., isolated from Korean tranditional fermented seafood 'Jeotgal'.</title>
        <authorList>
            <person name="Yang A.-I."/>
        </authorList>
    </citation>
    <scope>NUCLEOTIDE SEQUENCE [LARGE SCALE GENOMIC DNA]</scope>
    <source>
        <strain evidence="1 2">B2O-1</strain>
    </source>
</reference>
<protein>
    <recommendedName>
        <fullName evidence="3">CdiI immunity protein domain-containing protein</fullName>
    </recommendedName>
</protein>
<dbReference type="EMBL" id="CP116341">
    <property type="protein sequence ID" value="WOV83675.1"/>
    <property type="molecule type" value="Genomic_DNA"/>
</dbReference>
<gene>
    <name evidence="1" type="ORF">PGH26_12410</name>
</gene>
<dbReference type="RefSeq" id="WP_323691364.1">
    <property type="nucleotide sequence ID" value="NZ_CP116341.1"/>
</dbReference>
<proteinExistence type="predicted"/>
<evidence type="ECO:0008006" key="3">
    <source>
        <dbReference type="Google" id="ProtNLM"/>
    </source>
</evidence>
<keyword evidence="2" id="KW-1185">Reference proteome</keyword>
<dbReference type="Proteomes" id="UP001303532">
    <property type="component" value="Chromosome"/>
</dbReference>
<name>A0ABZ0KUP5_9BACL</name>
<evidence type="ECO:0000313" key="1">
    <source>
        <dbReference type="EMBL" id="WOV83675.1"/>
    </source>
</evidence>
<sequence length="123" mass="14311">MDQQMKERAVEEVVQQIYEAYPWLTEKFGDNGRMRTAEDNFHHLDHLETAFQMDDSGFFIDYTKWLEQVLTSRNVGTELIVDNFERLSAVLPGKLDDERETAYMEYLQLALSELQQAGEQGGV</sequence>
<evidence type="ECO:0000313" key="2">
    <source>
        <dbReference type="Proteomes" id="UP001303532"/>
    </source>
</evidence>
<organism evidence="1 2">
    <name type="scientific">Sporosarcina jeotgali</name>
    <dbReference type="NCBI Taxonomy" id="3020056"/>
    <lineage>
        <taxon>Bacteria</taxon>
        <taxon>Bacillati</taxon>
        <taxon>Bacillota</taxon>
        <taxon>Bacilli</taxon>
        <taxon>Bacillales</taxon>
        <taxon>Caryophanaceae</taxon>
        <taxon>Sporosarcina</taxon>
    </lineage>
</organism>